<dbReference type="EMBL" id="GBRH01232713">
    <property type="protein sequence ID" value="JAD65182.1"/>
    <property type="molecule type" value="Transcribed_RNA"/>
</dbReference>
<reference evidence="1" key="1">
    <citation type="submission" date="2014-09" db="EMBL/GenBank/DDBJ databases">
        <authorList>
            <person name="Magalhaes I.L.F."/>
            <person name="Oliveira U."/>
            <person name="Santos F.R."/>
            <person name="Vidigal T.H.D.A."/>
            <person name="Brescovit A.D."/>
            <person name="Santos A.J."/>
        </authorList>
    </citation>
    <scope>NUCLEOTIDE SEQUENCE</scope>
    <source>
        <tissue evidence="1">Shoot tissue taken approximately 20 cm above the soil surface</tissue>
    </source>
</reference>
<sequence>MTLMFFRMMNPTLTNLMRSILSLLWKLQISQIVMNHMMMVLQEVLI</sequence>
<dbReference type="AlphaFoldDB" id="A0A0A9RIT0"/>
<evidence type="ECO:0000313" key="1">
    <source>
        <dbReference type="EMBL" id="JAD65182.1"/>
    </source>
</evidence>
<protein>
    <submittedName>
        <fullName evidence="1">Uncharacterized protein</fullName>
    </submittedName>
</protein>
<proteinExistence type="predicted"/>
<organism evidence="1">
    <name type="scientific">Arundo donax</name>
    <name type="common">Giant reed</name>
    <name type="synonym">Donax arundinaceus</name>
    <dbReference type="NCBI Taxonomy" id="35708"/>
    <lineage>
        <taxon>Eukaryota</taxon>
        <taxon>Viridiplantae</taxon>
        <taxon>Streptophyta</taxon>
        <taxon>Embryophyta</taxon>
        <taxon>Tracheophyta</taxon>
        <taxon>Spermatophyta</taxon>
        <taxon>Magnoliopsida</taxon>
        <taxon>Liliopsida</taxon>
        <taxon>Poales</taxon>
        <taxon>Poaceae</taxon>
        <taxon>PACMAD clade</taxon>
        <taxon>Arundinoideae</taxon>
        <taxon>Arundineae</taxon>
        <taxon>Arundo</taxon>
    </lineage>
</organism>
<accession>A0A0A9RIT0</accession>
<reference evidence="1" key="2">
    <citation type="journal article" date="2015" name="Data Brief">
        <title>Shoot transcriptome of the giant reed, Arundo donax.</title>
        <authorList>
            <person name="Barrero R.A."/>
            <person name="Guerrero F.D."/>
            <person name="Moolhuijzen P."/>
            <person name="Goolsby J.A."/>
            <person name="Tidwell J."/>
            <person name="Bellgard S.E."/>
            <person name="Bellgard M.I."/>
        </authorList>
    </citation>
    <scope>NUCLEOTIDE SEQUENCE</scope>
    <source>
        <tissue evidence="1">Shoot tissue taken approximately 20 cm above the soil surface</tissue>
    </source>
</reference>
<name>A0A0A9RIT0_ARUDO</name>